<sequence length="63" mass="7269">MDPLQVCWFGDDNPDHNIKIMARLKELVVDFLQESSFPHTPHSVYSNGSDLFILEPSPDLKKR</sequence>
<dbReference type="PaxDb" id="29760-VIT_19s0027g01620.t01"/>
<protein>
    <submittedName>
        <fullName evidence="1">Uncharacterized protein</fullName>
    </submittedName>
</protein>
<dbReference type="InParanoid" id="D7SWP5"/>
<reference evidence="2" key="1">
    <citation type="journal article" date="2007" name="Nature">
        <title>The grapevine genome sequence suggests ancestral hexaploidization in major angiosperm phyla.</title>
        <authorList>
            <consortium name="The French-Italian Public Consortium for Grapevine Genome Characterization."/>
            <person name="Jaillon O."/>
            <person name="Aury J.-M."/>
            <person name="Noel B."/>
            <person name="Policriti A."/>
            <person name="Clepet C."/>
            <person name="Casagrande A."/>
            <person name="Choisne N."/>
            <person name="Aubourg S."/>
            <person name="Vitulo N."/>
            <person name="Jubin C."/>
            <person name="Vezzi A."/>
            <person name="Legeai F."/>
            <person name="Hugueney P."/>
            <person name="Dasilva C."/>
            <person name="Horner D."/>
            <person name="Mica E."/>
            <person name="Jublot D."/>
            <person name="Poulain J."/>
            <person name="Bruyere C."/>
            <person name="Billault A."/>
            <person name="Segurens B."/>
            <person name="Gouyvenoux M."/>
            <person name="Ugarte E."/>
            <person name="Cattonaro F."/>
            <person name="Anthouard V."/>
            <person name="Vico V."/>
            <person name="Del Fabbro C."/>
            <person name="Alaux M."/>
            <person name="Di Gaspero G."/>
            <person name="Dumas V."/>
            <person name="Felice N."/>
            <person name="Paillard S."/>
            <person name="Juman I."/>
            <person name="Moroldo M."/>
            <person name="Scalabrin S."/>
            <person name="Canaguier A."/>
            <person name="Le Clainche I."/>
            <person name="Malacrida G."/>
            <person name="Durand E."/>
            <person name="Pesole G."/>
            <person name="Laucou V."/>
            <person name="Chatelet P."/>
            <person name="Merdinoglu D."/>
            <person name="Delledonne M."/>
            <person name="Pezzotti M."/>
            <person name="Lecharny A."/>
            <person name="Scarpelli C."/>
            <person name="Artiguenave F."/>
            <person name="Pe M.E."/>
            <person name="Valle G."/>
            <person name="Morgante M."/>
            <person name="Caboche M."/>
            <person name="Adam-Blondon A.-F."/>
            <person name="Weissenbach J."/>
            <person name="Quetier F."/>
            <person name="Wincker P."/>
        </authorList>
    </citation>
    <scope>NUCLEOTIDE SEQUENCE [LARGE SCALE GENOMIC DNA]</scope>
    <source>
        <strain evidence="2">cv. Pinot noir / PN40024</strain>
    </source>
</reference>
<keyword evidence="2" id="KW-1185">Reference proteome</keyword>
<evidence type="ECO:0000313" key="1">
    <source>
        <dbReference type="EMBL" id="CBI21694.3"/>
    </source>
</evidence>
<evidence type="ECO:0000313" key="2">
    <source>
        <dbReference type="Proteomes" id="UP000009183"/>
    </source>
</evidence>
<name>D7SWP5_VITVI</name>
<organism evidence="1 2">
    <name type="scientific">Vitis vinifera</name>
    <name type="common">Grape</name>
    <dbReference type="NCBI Taxonomy" id="29760"/>
    <lineage>
        <taxon>Eukaryota</taxon>
        <taxon>Viridiplantae</taxon>
        <taxon>Streptophyta</taxon>
        <taxon>Embryophyta</taxon>
        <taxon>Tracheophyta</taxon>
        <taxon>Spermatophyta</taxon>
        <taxon>Magnoliopsida</taxon>
        <taxon>eudicotyledons</taxon>
        <taxon>Gunneridae</taxon>
        <taxon>Pentapetalae</taxon>
        <taxon>rosids</taxon>
        <taxon>Vitales</taxon>
        <taxon>Vitaceae</taxon>
        <taxon>Viteae</taxon>
        <taxon>Vitis</taxon>
    </lineage>
</organism>
<dbReference type="EMBL" id="FN595234">
    <property type="protein sequence ID" value="CBI21694.3"/>
    <property type="molecule type" value="Genomic_DNA"/>
</dbReference>
<dbReference type="HOGENOM" id="CLU_2890375_0_0_1"/>
<accession>D7SWP5</accession>
<dbReference type="Proteomes" id="UP000009183">
    <property type="component" value="Chromosome 19"/>
</dbReference>
<dbReference type="AlphaFoldDB" id="D7SWP5"/>
<gene>
    <name evidence="1" type="ordered locus">VIT_19s0027g01620</name>
</gene>
<proteinExistence type="predicted"/>